<sequence>MTLPYRQVVVPTPARAGSYHEPRMLGRLVDATGEVTVEFAPPARGLEVGRLLRVTGEVGTGADGLLVRHARHRLLPESTGEG</sequence>
<dbReference type="RefSeq" id="WP_167114275.1">
    <property type="nucleotide sequence ID" value="NZ_JAANOU010000001.1"/>
</dbReference>
<evidence type="ECO:0008006" key="3">
    <source>
        <dbReference type="Google" id="ProtNLM"/>
    </source>
</evidence>
<keyword evidence="2" id="KW-1185">Reference proteome</keyword>
<evidence type="ECO:0000313" key="2">
    <source>
        <dbReference type="Proteomes" id="UP000754495"/>
    </source>
</evidence>
<comment type="caution">
    <text evidence="1">The sequence shown here is derived from an EMBL/GenBank/DDBJ whole genome shotgun (WGS) entry which is preliminary data.</text>
</comment>
<dbReference type="EMBL" id="JAANOU010000001">
    <property type="protein sequence ID" value="NIH80288.1"/>
    <property type="molecule type" value="Genomic_DNA"/>
</dbReference>
<accession>A0ABX0STT6</accession>
<proteinExistence type="predicted"/>
<gene>
    <name evidence="1" type="ORF">FHX46_002818</name>
</gene>
<evidence type="ECO:0000313" key="1">
    <source>
        <dbReference type="EMBL" id="NIH80288.1"/>
    </source>
</evidence>
<dbReference type="Proteomes" id="UP000754495">
    <property type="component" value="Unassembled WGS sequence"/>
</dbReference>
<protein>
    <recommendedName>
        <fullName evidence="3">DUF35 domain-containing protein</fullName>
    </recommendedName>
</protein>
<reference evidence="1 2" key="1">
    <citation type="submission" date="2020-03" db="EMBL/GenBank/DDBJ databases">
        <title>Sequencing the genomes of 1000 actinobacteria strains.</title>
        <authorList>
            <person name="Klenk H.-P."/>
        </authorList>
    </citation>
    <scope>NUCLEOTIDE SEQUENCE [LARGE SCALE GENOMIC DNA]</scope>
    <source>
        <strain evidence="1 2">DSM 45668</strain>
    </source>
</reference>
<name>A0ABX0STT6_9PSEU</name>
<organism evidence="1 2">
    <name type="scientific">Amycolatopsis viridis</name>
    <dbReference type="NCBI Taxonomy" id="185678"/>
    <lineage>
        <taxon>Bacteria</taxon>
        <taxon>Bacillati</taxon>
        <taxon>Actinomycetota</taxon>
        <taxon>Actinomycetes</taxon>
        <taxon>Pseudonocardiales</taxon>
        <taxon>Pseudonocardiaceae</taxon>
        <taxon>Amycolatopsis</taxon>
    </lineage>
</organism>